<evidence type="ECO:0000313" key="3">
    <source>
        <dbReference type="EMBL" id="PIA19224.1"/>
    </source>
</evidence>
<feature type="compositionally biased region" description="Basic and acidic residues" evidence="1">
    <location>
        <begin position="42"/>
        <end position="51"/>
    </location>
</feature>
<evidence type="ECO:0000313" key="4">
    <source>
        <dbReference type="Proteomes" id="UP000242474"/>
    </source>
</evidence>
<dbReference type="AlphaFoldDB" id="A0A2G5BJL3"/>
<evidence type="ECO:0000256" key="2">
    <source>
        <dbReference type="SAM" id="SignalP"/>
    </source>
</evidence>
<feature type="region of interest" description="Disordered" evidence="1">
    <location>
        <begin position="26"/>
        <end position="51"/>
    </location>
</feature>
<feature type="chain" id="PRO_5013660212" evidence="2">
    <location>
        <begin position="23"/>
        <end position="51"/>
    </location>
</feature>
<organism evidence="3 4">
    <name type="scientific">Coemansia reversa (strain ATCC 12441 / NRRL 1564)</name>
    <dbReference type="NCBI Taxonomy" id="763665"/>
    <lineage>
        <taxon>Eukaryota</taxon>
        <taxon>Fungi</taxon>
        <taxon>Fungi incertae sedis</taxon>
        <taxon>Zoopagomycota</taxon>
        <taxon>Kickxellomycotina</taxon>
        <taxon>Kickxellomycetes</taxon>
        <taxon>Kickxellales</taxon>
        <taxon>Kickxellaceae</taxon>
        <taxon>Coemansia</taxon>
    </lineage>
</organism>
<sequence length="51" mass="5281">MKFAASLVAVVAALATLTRASASPVPILGQDKDLSSRTSSGPDRDWPVNVL</sequence>
<evidence type="ECO:0000256" key="1">
    <source>
        <dbReference type="SAM" id="MobiDB-lite"/>
    </source>
</evidence>
<accession>A0A2G5BJL3</accession>
<dbReference type="EMBL" id="KZ303487">
    <property type="protein sequence ID" value="PIA19224.1"/>
    <property type="molecule type" value="Genomic_DNA"/>
</dbReference>
<proteinExistence type="predicted"/>
<reference evidence="3 4" key="1">
    <citation type="journal article" date="2015" name="Genome Biol. Evol.">
        <title>Phylogenomic analyses indicate that early fungi evolved digesting cell walls of algal ancestors of land plants.</title>
        <authorList>
            <person name="Chang Y."/>
            <person name="Wang S."/>
            <person name="Sekimoto S."/>
            <person name="Aerts A.L."/>
            <person name="Choi C."/>
            <person name="Clum A."/>
            <person name="LaButti K.M."/>
            <person name="Lindquist E.A."/>
            <person name="Yee Ngan C."/>
            <person name="Ohm R.A."/>
            <person name="Salamov A.A."/>
            <person name="Grigoriev I.V."/>
            <person name="Spatafora J.W."/>
            <person name="Berbee M.L."/>
        </authorList>
    </citation>
    <scope>NUCLEOTIDE SEQUENCE [LARGE SCALE GENOMIC DNA]</scope>
    <source>
        <strain evidence="3 4">NRRL 1564</strain>
    </source>
</reference>
<gene>
    <name evidence="3" type="ORF">COEREDRAFT_79178</name>
</gene>
<name>A0A2G5BJL3_COERN</name>
<keyword evidence="4" id="KW-1185">Reference proteome</keyword>
<dbReference type="Proteomes" id="UP000242474">
    <property type="component" value="Unassembled WGS sequence"/>
</dbReference>
<protein>
    <submittedName>
        <fullName evidence="3">Uncharacterized protein</fullName>
    </submittedName>
</protein>
<keyword evidence="2" id="KW-0732">Signal</keyword>
<feature type="signal peptide" evidence="2">
    <location>
        <begin position="1"/>
        <end position="22"/>
    </location>
</feature>